<dbReference type="GO" id="GO:0051726">
    <property type="term" value="P:regulation of cell cycle"/>
    <property type="evidence" value="ECO:0007669"/>
    <property type="project" value="TreeGrafter"/>
</dbReference>
<dbReference type="GO" id="GO:0043066">
    <property type="term" value="P:negative regulation of apoptotic process"/>
    <property type="evidence" value="ECO:0007669"/>
    <property type="project" value="TreeGrafter"/>
</dbReference>
<reference evidence="1 2" key="1">
    <citation type="submission" date="2015-09" db="EMBL/GenBank/DDBJ databases">
        <title>Trachymyrmex cornetzi WGS genome.</title>
        <authorList>
            <person name="Nygaard S."/>
            <person name="Hu H."/>
            <person name="Boomsma J."/>
            <person name="Zhang G."/>
        </authorList>
    </citation>
    <scope>NUCLEOTIDE SEQUENCE [LARGE SCALE GENOMIC DNA]</scope>
    <source>
        <strain evidence="1">Tcor2-1</strain>
        <tissue evidence="1">Whole body</tissue>
    </source>
</reference>
<dbReference type="Pfam" id="PF00653">
    <property type="entry name" value="BIR"/>
    <property type="match status" value="2"/>
</dbReference>
<dbReference type="InterPro" id="IPR050784">
    <property type="entry name" value="IAP"/>
</dbReference>
<dbReference type="GO" id="GO:0031398">
    <property type="term" value="P:positive regulation of protein ubiquitination"/>
    <property type="evidence" value="ECO:0007669"/>
    <property type="project" value="TreeGrafter"/>
</dbReference>
<name>A0A195EFZ1_9HYME</name>
<dbReference type="SUPFAM" id="SSF57924">
    <property type="entry name" value="Inhibitor of apoptosis (IAP) repeat"/>
    <property type="match status" value="2"/>
</dbReference>
<dbReference type="InterPro" id="IPR001370">
    <property type="entry name" value="BIR_rpt"/>
</dbReference>
<dbReference type="Proteomes" id="UP000078492">
    <property type="component" value="Unassembled WGS sequence"/>
</dbReference>
<proteinExistence type="predicted"/>
<evidence type="ECO:0000313" key="2">
    <source>
        <dbReference type="Proteomes" id="UP000078492"/>
    </source>
</evidence>
<dbReference type="PANTHER" id="PTHR10044:SF139">
    <property type="entry name" value="DEATH-ASSOCIATED INHIBITOR OF APOPTOSIS 2"/>
    <property type="match status" value="1"/>
</dbReference>
<dbReference type="Gene3D" id="1.10.1170.10">
    <property type="entry name" value="Inhibitor Of Apoptosis Protein (2mihbC-IAP-1), Chain A"/>
    <property type="match status" value="2"/>
</dbReference>
<dbReference type="CDD" id="cd00022">
    <property type="entry name" value="BIR"/>
    <property type="match status" value="2"/>
</dbReference>
<dbReference type="EMBL" id="KQ978983">
    <property type="protein sequence ID" value="KYN26814.1"/>
    <property type="molecule type" value="Genomic_DNA"/>
</dbReference>
<keyword evidence="2" id="KW-1185">Reference proteome</keyword>
<dbReference type="GO" id="GO:0061630">
    <property type="term" value="F:ubiquitin protein ligase activity"/>
    <property type="evidence" value="ECO:0007669"/>
    <property type="project" value="TreeGrafter"/>
</dbReference>
<dbReference type="OrthoDB" id="7543437at2759"/>
<protein>
    <submittedName>
        <fullName evidence="1">Apoptosis 1 inhibitor</fullName>
    </submittedName>
</protein>
<dbReference type="AlphaFoldDB" id="A0A195EFZ1"/>
<dbReference type="PANTHER" id="PTHR10044">
    <property type="entry name" value="INHIBITOR OF APOPTOSIS"/>
    <property type="match status" value="1"/>
</dbReference>
<accession>A0A195EFZ1</accession>
<gene>
    <name evidence="1" type="ORF">ALC57_03855</name>
</gene>
<dbReference type="PROSITE" id="PS50143">
    <property type="entry name" value="BIR_REPEAT_2"/>
    <property type="match status" value="2"/>
</dbReference>
<dbReference type="GO" id="GO:0043027">
    <property type="term" value="F:cysteine-type endopeptidase inhibitor activity involved in apoptotic process"/>
    <property type="evidence" value="ECO:0007669"/>
    <property type="project" value="TreeGrafter"/>
</dbReference>
<sequence>MKIPDTIINDHVFKSVFDIKEFKKLKNDDIDYSDYRFEIVRLNSFATWSVSFMDPKKLAAAGFFYTKNKDAVKCFECQITLSSWMDGDDPKIEHQRWSGRCRFIRNIPCGNVPIGADPAKIPKRVDVCGLYGLKYMHFSAPDNDLQVESATNSNSVSSDLNEDIDIAVFWDAETNSYLTAKLSDVLGSKQPTYASYERRLRSFATCTNDTICEKKEKLAKAGFFYLSGLFESFNQTMCFYCGKSLRAWERTDDPVEEHIKWFPECEFIKKILAKNLKEKNELCTKRTDHEGETPTNTATTVNFIQSLDMNCPLSRLASV</sequence>
<organism evidence="1 2">
    <name type="scientific">Trachymyrmex cornetzi</name>
    <dbReference type="NCBI Taxonomy" id="471704"/>
    <lineage>
        <taxon>Eukaryota</taxon>
        <taxon>Metazoa</taxon>
        <taxon>Ecdysozoa</taxon>
        <taxon>Arthropoda</taxon>
        <taxon>Hexapoda</taxon>
        <taxon>Insecta</taxon>
        <taxon>Pterygota</taxon>
        <taxon>Neoptera</taxon>
        <taxon>Endopterygota</taxon>
        <taxon>Hymenoptera</taxon>
        <taxon>Apocrita</taxon>
        <taxon>Aculeata</taxon>
        <taxon>Formicoidea</taxon>
        <taxon>Formicidae</taxon>
        <taxon>Myrmicinae</taxon>
        <taxon>Trachymyrmex</taxon>
    </lineage>
</organism>
<dbReference type="STRING" id="471704.A0A195EFZ1"/>
<dbReference type="SMART" id="SM00238">
    <property type="entry name" value="BIR"/>
    <property type="match status" value="2"/>
</dbReference>
<evidence type="ECO:0000313" key="1">
    <source>
        <dbReference type="EMBL" id="KYN26814.1"/>
    </source>
</evidence>
<dbReference type="GO" id="GO:0005634">
    <property type="term" value="C:nucleus"/>
    <property type="evidence" value="ECO:0007669"/>
    <property type="project" value="TreeGrafter"/>
</dbReference>
<dbReference type="GO" id="GO:0005737">
    <property type="term" value="C:cytoplasm"/>
    <property type="evidence" value="ECO:0007669"/>
    <property type="project" value="TreeGrafter"/>
</dbReference>